<keyword evidence="2" id="KW-0812">Transmembrane</keyword>
<sequence length="314" mass="35697">MAKTNRQHTTKASDKALKAADETKPKDGKAAPKAKSSRPKVSNTKEPENSGTAHEKIEEPLPISSPKIEMEVHHHPQLDHKPKPWKEYLLEGLMIFIAVMMGFIAENVREAITNHQHVKELTSQLVQDLKTDTAQLNEIYQFETNILKTDDSLVSVLQLPLKDEDIGHIQKLVANSHSISLFHPSAGAIFAIKNELHLKQFSSSKIISYIAAYERHTELLHTAQDIALQYQRSFVDPFLLKHFTAANLSAAFGGHKLEKPEMRNLSQEDITQLGVDMVLIRIVTDELLRDNRKIKYDVITLLQYVKERYQPDEE</sequence>
<accession>A0A562TPR9</accession>
<protein>
    <submittedName>
        <fullName evidence="3">Uncharacterized protein</fullName>
    </submittedName>
</protein>
<feature type="compositionally biased region" description="Basic and acidic residues" evidence="1">
    <location>
        <begin position="43"/>
        <end position="59"/>
    </location>
</feature>
<gene>
    <name evidence="3" type="ORF">JN11_04622</name>
</gene>
<evidence type="ECO:0000256" key="1">
    <source>
        <dbReference type="SAM" id="MobiDB-lite"/>
    </source>
</evidence>
<dbReference type="RefSeq" id="WP_144916410.1">
    <property type="nucleotide sequence ID" value="NZ_VLLI01000018.1"/>
</dbReference>
<feature type="compositionally biased region" description="Basic and acidic residues" evidence="1">
    <location>
        <begin position="11"/>
        <end position="30"/>
    </location>
</feature>
<evidence type="ECO:0000313" key="4">
    <source>
        <dbReference type="Proteomes" id="UP000317010"/>
    </source>
</evidence>
<name>A0A562TPR9_9SPHI</name>
<comment type="caution">
    <text evidence="3">The sequence shown here is derived from an EMBL/GenBank/DDBJ whole genome shotgun (WGS) entry which is preliminary data.</text>
</comment>
<reference evidence="3 4" key="1">
    <citation type="submission" date="2019-07" db="EMBL/GenBank/DDBJ databases">
        <title>Genomic Encyclopedia of Archaeal and Bacterial Type Strains, Phase II (KMG-II): from individual species to whole genera.</title>
        <authorList>
            <person name="Goeker M."/>
        </authorList>
    </citation>
    <scope>NUCLEOTIDE SEQUENCE [LARGE SCALE GENOMIC DNA]</scope>
    <source>
        <strain evidence="3 4">ATCC BAA-1854</strain>
    </source>
</reference>
<evidence type="ECO:0000256" key="2">
    <source>
        <dbReference type="SAM" id="Phobius"/>
    </source>
</evidence>
<keyword evidence="2" id="KW-1133">Transmembrane helix</keyword>
<dbReference type="EMBL" id="VLLI01000018">
    <property type="protein sequence ID" value="TWI94840.1"/>
    <property type="molecule type" value="Genomic_DNA"/>
</dbReference>
<feature type="transmembrane region" description="Helical" evidence="2">
    <location>
        <begin position="88"/>
        <end position="105"/>
    </location>
</feature>
<keyword evidence="4" id="KW-1185">Reference proteome</keyword>
<proteinExistence type="predicted"/>
<dbReference type="AlphaFoldDB" id="A0A562TPR9"/>
<dbReference type="Proteomes" id="UP000317010">
    <property type="component" value="Unassembled WGS sequence"/>
</dbReference>
<organism evidence="3 4">
    <name type="scientific">Mucilaginibacter frigoritolerans</name>
    <dbReference type="NCBI Taxonomy" id="652788"/>
    <lineage>
        <taxon>Bacteria</taxon>
        <taxon>Pseudomonadati</taxon>
        <taxon>Bacteroidota</taxon>
        <taxon>Sphingobacteriia</taxon>
        <taxon>Sphingobacteriales</taxon>
        <taxon>Sphingobacteriaceae</taxon>
        <taxon>Mucilaginibacter</taxon>
    </lineage>
</organism>
<keyword evidence="2" id="KW-0472">Membrane</keyword>
<evidence type="ECO:0000313" key="3">
    <source>
        <dbReference type="EMBL" id="TWI94840.1"/>
    </source>
</evidence>
<dbReference type="OrthoDB" id="794541at2"/>
<feature type="region of interest" description="Disordered" evidence="1">
    <location>
        <begin position="1"/>
        <end position="60"/>
    </location>
</feature>